<dbReference type="AlphaFoldDB" id="A0A645A6K4"/>
<dbReference type="InterPro" id="IPR039425">
    <property type="entry name" value="RNA_pol_sigma-70-like"/>
</dbReference>
<dbReference type="GO" id="GO:0006352">
    <property type="term" value="P:DNA-templated transcription initiation"/>
    <property type="evidence" value="ECO:0007669"/>
    <property type="project" value="InterPro"/>
</dbReference>
<dbReference type="Gene3D" id="1.10.10.10">
    <property type="entry name" value="Winged helix-like DNA-binding domain superfamily/Winged helix DNA-binding domain"/>
    <property type="match status" value="1"/>
</dbReference>
<dbReference type="PANTHER" id="PTHR43133:SF46">
    <property type="entry name" value="RNA POLYMERASE SIGMA-70 FACTOR ECF SUBFAMILY"/>
    <property type="match status" value="1"/>
</dbReference>
<proteinExistence type="inferred from homology"/>
<comment type="similarity">
    <text evidence="1">Belongs to the sigma-70 factor family. ECF subfamily.</text>
</comment>
<dbReference type="InterPro" id="IPR014284">
    <property type="entry name" value="RNA_pol_sigma-70_dom"/>
</dbReference>
<dbReference type="Pfam" id="PF08281">
    <property type="entry name" value="Sigma70_r4_2"/>
    <property type="match status" value="1"/>
</dbReference>
<dbReference type="InterPro" id="IPR013324">
    <property type="entry name" value="RNA_pol_sigma_r3/r4-like"/>
</dbReference>
<evidence type="ECO:0000259" key="6">
    <source>
        <dbReference type="Pfam" id="PF08281"/>
    </source>
</evidence>
<dbReference type="InterPro" id="IPR014327">
    <property type="entry name" value="RNA_pol_sigma70_bacteroid"/>
</dbReference>
<dbReference type="Pfam" id="PF04542">
    <property type="entry name" value="Sigma70_r2"/>
    <property type="match status" value="1"/>
</dbReference>
<dbReference type="SUPFAM" id="SSF88659">
    <property type="entry name" value="Sigma3 and sigma4 domains of RNA polymerase sigma factors"/>
    <property type="match status" value="1"/>
</dbReference>
<evidence type="ECO:0000256" key="1">
    <source>
        <dbReference type="ARBA" id="ARBA00010641"/>
    </source>
</evidence>
<feature type="domain" description="RNA polymerase sigma-70 region 2" evidence="5">
    <location>
        <begin position="46"/>
        <end position="108"/>
    </location>
</feature>
<dbReference type="GO" id="GO:0016987">
    <property type="term" value="F:sigma factor activity"/>
    <property type="evidence" value="ECO:0007669"/>
    <property type="project" value="UniProtKB-KW"/>
</dbReference>
<keyword evidence="2" id="KW-0805">Transcription regulation</keyword>
<dbReference type="GO" id="GO:0003677">
    <property type="term" value="F:DNA binding"/>
    <property type="evidence" value="ECO:0007669"/>
    <property type="project" value="InterPro"/>
</dbReference>
<gene>
    <name evidence="7" type="ORF">SDC9_95537</name>
</gene>
<feature type="domain" description="RNA polymerase sigma factor 70 region 4 type 2" evidence="6">
    <location>
        <begin position="146"/>
        <end position="196"/>
    </location>
</feature>
<dbReference type="SUPFAM" id="SSF88946">
    <property type="entry name" value="Sigma2 domain of RNA polymerase sigma factors"/>
    <property type="match status" value="1"/>
</dbReference>
<organism evidence="7">
    <name type="scientific">bioreactor metagenome</name>
    <dbReference type="NCBI Taxonomy" id="1076179"/>
    <lineage>
        <taxon>unclassified sequences</taxon>
        <taxon>metagenomes</taxon>
        <taxon>ecological metagenomes</taxon>
    </lineage>
</organism>
<sequence>MNKLFLLCQQTQLLTKFSLLTLGTKELNELSRKICKEDDEIAFSKLFNYLYDRLYVFANKFVQDKESSEDIVADVFTKFWIGRKNTEIRNILNYLYTSVYNASVSHLNNLTLHGRQVYLQDIEIELEEYTFNPEVEMISNEEVTKINKAVAELPNQCRMILFLVRENNMKYKEVAQVLGISQKTVENQINIALKKIAAYLQIETDPIKQKALFVFMLA</sequence>
<accession>A0A645A6K4</accession>
<dbReference type="InterPro" id="IPR036388">
    <property type="entry name" value="WH-like_DNA-bd_sf"/>
</dbReference>
<dbReference type="Gene3D" id="1.10.1740.10">
    <property type="match status" value="1"/>
</dbReference>
<evidence type="ECO:0008006" key="8">
    <source>
        <dbReference type="Google" id="ProtNLM"/>
    </source>
</evidence>
<protein>
    <recommendedName>
        <fullName evidence="8">RNA polymerase sigma-70 factor</fullName>
    </recommendedName>
</protein>
<evidence type="ECO:0000259" key="5">
    <source>
        <dbReference type="Pfam" id="PF04542"/>
    </source>
</evidence>
<dbReference type="InterPro" id="IPR007627">
    <property type="entry name" value="RNA_pol_sigma70_r2"/>
</dbReference>
<dbReference type="PANTHER" id="PTHR43133">
    <property type="entry name" value="RNA POLYMERASE ECF-TYPE SIGMA FACTO"/>
    <property type="match status" value="1"/>
</dbReference>
<evidence type="ECO:0000256" key="3">
    <source>
        <dbReference type="ARBA" id="ARBA00023082"/>
    </source>
</evidence>
<dbReference type="NCBIfam" id="TIGR02937">
    <property type="entry name" value="sigma70-ECF"/>
    <property type="match status" value="1"/>
</dbReference>
<keyword evidence="4" id="KW-0804">Transcription</keyword>
<dbReference type="EMBL" id="VSSQ01012263">
    <property type="protein sequence ID" value="MPM48810.1"/>
    <property type="molecule type" value="Genomic_DNA"/>
</dbReference>
<keyword evidence="3" id="KW-0731">Sigma factor</keyword>
<reference evidence="7" key="1">
    <citation type="submission" date="2019-08" db="EMBL/GenBank/DDBJ databases">
        <authorList>
            <person name="Kucharzyk K."/>
            <person name="Murdoch R.W."/>
            <person name="Higgins S."/>
            <person name="Loffler F."/>
        </authorList>
    </citation>
    <scope>NUCLEOTIDE SEQUENCE</scope>
</reference>
<evidence type="ECO:0000256" key="4">
    <source>
        <dbReference type="ARBA" id="ARBA00023163"/>
    </source>
</evidence>
<dbReference type="InterPro" id="IPR013249">
    <property type="entry name" value="RNA_pol_sigma70_r4_t2"/>
</dbReference>
<dbReference type="InterPro" id="IPR013325">
    <property type="entry name" value="RNA_pol_sigma_r2"/>
</dbReference>
<evidence type="ECO:0000313" key="7">
    <source>
        <dbReference type="EMBL" id="MPM48810.1"/>
    </source>
</evidence>
<dbReference type="NCBIfam" id="TIGR02985">
    <property type="entry name" value="Sig70_bacteroi1"/>
    <property type="match status" value="1"/>
</dbReference>
<evidence type="ECO:0000256" key="2">
    <source>
        <dbReference type="ARBA" id="ARBA00023015"/>
    </source>
</evidence>
<comment type="caution">
    <text evidence="7">The sequence shown here is derived from an EMBL/GenBank/DDBJ whole genome shotgun (WGS) entry which is preliminary data.</text>
</comment>
<name>A0A645A6K4_9ZZZZ</name>